<feature type="compositionally biased region" description="Basic and acidic residues" evidence="1">
    <location>
        <begin position="13"/>
        <end position="35"/>
    </location>
</feature>
<accession>A0ABY5D608</accession>
<organism evidence="2 3">
    <name type="scientific">Nocardiopsis exhalans</name>
    <dbReference type="NCBI Taxonomy" id="163604"/>
    <lineage>
        <taxon>Bacteria</taxon>
        <taxon>Bacillati</taxon>
        <taxon>Actinomycetota</taxon>
        <taxon>Actinomycetes</taxon>
        <taxon>Streptosporangiales</taxon>
        <taxon>Nocardiopsidaceae</taxon>
        <taxon>Nocardiopsis</taxon>
    </lineage>
</organism>
<reference evidence="2" key="1">
    <citation type="submission" date="2022-06" db="EMBL/GenBank/DDBJ databases">
        <authorList>
            <person name="Ping M."/>
        </authorList>
    </citation>
    <scope>NUCLEOTIDE SEQUENCE</scope>
    <source>
        <strain evidence="2">JCM11759T</strain>
    </source>
</reference>
<proteinExistence type="predicted"/>
<keyword evidence="3" id="KW-1185">Reference proteome</keyword>
<name>A0ABY5D608_9ACTN</name>
<gene>
    <name evidence="2" type="ORF">NE857_23815</name>
</gene>
<sequence length="50" mass="5747">MFHLAPQHSSRALSERAAQRSEHLHAVREARAEARARRRAARQGRRSDTT</sequence>
<evidence type="ECO:0000313" key="2">
    <source>
        <dbReference type="EMBL" id="USY18320.1"/>
    </source>
</evidence>
<protein>
    <submittedName>
        <fullName evidence="2">Uncharacterized protein</fullName>
    </submittedName>
</protein>
<dbReference type="EMBL" id="CP099837">
    <property type="protein sequence ID" value="USY18320.1"/>
    <property type="molecule type" value="Genomic_DNA"/>
</dbReference>
<evidence type="ECO:0000256" key="1">
    <source>
        <dbReference type="SAM" id="MobiDB-lite"/>
    </source>
</evidence>
<dbReference type="Proteomes" id="UP001055940">
    <property type="component" value="Chromosome"/>
</dbReference>
<dbReference type="RefSeq" id="WP_254417725.1">
    <property type="nucleotide sequence ID" value="NZ_BAAAJB010000052.1"/>
</dbReference>
<evidence type="ECO:0000313" key="3">
    <source>
        <dbReference type="Proteomes" id="UP001055940"/>
    </source>
</evidence>
<feature type="region of interest" description="Disordered" evidence="1">
    <location>
        <begin position="1"/>
        <end position="50"/>
    </location>
</feature>